<dbReference type="InterPro" id="IPR000801">
    <property type="entry name" value="Esterase-like"/>
</dbReference>
<sequence length="279" mass="29699">MQPGSLADPAFTPVTLPQAWQRDFEARDGLRYRLLISVPEGPAPARGFPSLVLVDGHALFPVAATAARLQAQRPEATSIGPAVVIGIGYPDGRPFDAERRQRDLLPVPGGADRFLDMIVDEALPVVTQIAPLDPSRRALAGHSYGGLFTLHALFTRPGLFEAHVAGSPSIWWQDRAILASEEAFRRSGSAPAGRLLITVGGHEQAPTLAVTPQRAERLAQARMRDNAAEMAGRLSASGRVDCSFTEFPGENHVSVIPSMLSRAVAFTLAGTSQDKAAAA</sequence>
<dbReference type="PANTHER" id="PTHR40841:SF2">
    <property type="entry name" value="SIDEROPHORE-DEGRADING ESTERASE (EUROFUNG)"/>
    <property type="match status" value="1"/>
</dbReference>
<accession>A0A9E8CL44</accession>
<dbReference type="EMBL" id="CP102774">
    <property type="protein sequence ID" value="UZF86470.1"/>
    <property type="molecule type" value="Genomic_DNA"/>
</dbReference>
<reference evidence="3" key="1">
    <citation type="submission" date="2022-08" db="EMBL/GenBank/DDBJ databases">
        <title>Complete Genome Sequences of 2 Bosea sp. soil isolates.</title>
        <authorList>
            <person name="Alvarez Arevalo M."/>
            <person name="Sterndorff E.B."/>
            <person name="Faurdal D."/>
            <person name="Joergensen T.S."/>
            <person name="Weber T."/>
        </authorList>
    </citation>
    <scope>NUCLEOTIDE SEQUENCE</scope>
    <source>
        <strain evidence="3">NBC_00436</strain>
    </source>
</reference>
<protein>
    <submittedName>
        <fullName evidence="3">Alpha/beta hydrolase-fold protein</fullName>
    </submittedName>
</protein>
<organism evidence="3">
    <name type="scientific">Bosea sp. NBC_00436</name>
    <dbReference type="NCBI Taxonomy" id="2969620"/>
    <lineage>
        <taxon>Bacteria</taxon>
        <taxon>Pseudomonadati</taxon>
        <taxon>Pseudomonadota</taxon>
        <taxon>Alphaproteobacteria</taxon>
        <taxon>Hyphomicrobiales</taxon>
        <taxon>Boseaceae</taxon>
        <taxon>Bosea</taxon>
    </lineage>
</organism>
<evidence type="ECO:0000256" key="2">
    <source>
        <dbReference type="ARBA" id="ARBA00022801"/>
    </source>
</evidence>
<keyword evidence="2 3" id="KW-0378">Hydrolase</keyword>
<dbReference type="PANTHER" id="PTHR40841">
    <property type="entry name" value="SIDEROPHORE TRIACETYLFUSARININE C ESTERASE"/>
    <property type="match status" value="1"/>
</dbReference>
<dbReference type="SUPFAM" id="SSF53474">
    <property type="entry name" value="alpha/beta-Hydrolases"/>
    <property type="match status" value="1"/>
</dbReference>
<dbReference type="InterPro" id="IPR052558">
    <property type="entry name" value="Siderophore_Hydrolase_D"/>
</dbReference>
<dbReference type="Pfam" id="PF00756">
    <property type="entry name" value="Esterase"/>
    <property type="match status" value="1"/>
</dbReference>
<dbReference type="GO" id="GO:0016788">
    <property type="term" value="F:hydrolase activity, acting on ester bonds"/>
    <property type="evidence" value="ECO:0007669"/>
    <property type="project" value="TreeGrafter"/>
</dbReference>
<dbReference type="AlphaFoldDB" id="A0A9E8CL44"/>
<comment type="similarity">
    <text evidence="1">Belongs to the esterase D family.</text>
</comment>
<gene>
    <name evidence="3" type="ORF">NWE54_22255</name>
</gene>
<proteinExistence type="inferred from homology"/>
<evidence type="ECO:0000256" key="1">
    <source>
        <dbReference type="ARBA" id="ARBA00005622"/>
    </source>
</evidence>
<name>A0A9E8CL44_9HYPH</name>
<dbReference type="Gene3D" id="3.40.50.1820">
    <property type="entry name" value="alpha/beta hydrolase"/>
    <property type="match status" value="1"/>
</dbReference>
<evidence type="ECO:0000313" key="3">
    <source>
        <dbReference type="EMBL" id="UZF86470.1"/>
    </source>
</evidence>
<dbReference type="InterPro" id="IPR029058">
    <property type="entry name" value="AB_hydrolase_fold"/>
</dbReference>